<dbReference type="EMBL" id="SEOQ01001891">
    <property type="protein sequence ID" value="TFY50305.1"/>
    <property type="molecule type" value="Genomic_DNA"/>
</dbReference>
<proteinExistence type="predicted"/>
<feature type="region of interest" description="Disordered" evidence="1">
    <location>
        <begin position="66"/>
        <end position="110"/>
    </location>
</feature>
<evidence type="ECO:0000256" key="1">
    <source>
        <dbReference type="SAM" id="MobiDB-lite"/>
    </source>
</evidence>
<feature type="compositionally biased region" description="Low complexity" evidence="1">
    <location>
        <begin position="66"/>
        <end position="99"/>
    </location>
</feature>
<dbReference type="AlphaFoldDB" id="A0A4Y9XK13"/>
<accession>A0A4Y9XK13</accession>
<evidence type="ECO:0000313" key="3">
    <source>
        <dbReference type="Proteomes" id="UP000298327"/>
    </source>
</evidence>
<name>A0A4Y9XK13_9AGAM</name>
<protein>
    <submittedName>
        <fullName evidence="2">Uncharacterized protein</fullName>
    </submittedName>
</protein>
<dbReference type="Proteomes" id="UP000298327">
    <property type="component" value="Unassembled WGS sequence"/>
</dbReference>
<feature type="non-terminal residue" evidence="2">
    <location>
        <position position="172"/>
    </location>
</feature>
<gene>
    <name evidence="2" type="ORF">EVG20_g11597</name>
</gene>
<evidence type="ECO:0000313" key="2">
    <source>
        <dbReference type="EMBL" id="TFY50305.1"/>
    </source>
</evidence>
<reference evidence="2 3" key="1">
    <citation type="submission" date="2019-02" db="EMBL/GenBank/DDBJ databases">
        <title>Genome sequencing of the rare red list fungi Dentipellis fragilis.</title>
        <authorList>
            <person name="Buettner E."/>
            <person name="Kellner H."/>
        </authorList>
    </citation>
    <scope>NUCLEOTIDE SEQUENCE [LARGE SCALE GENOMIC DNA]</scope>
    <source>
        <strain evidence="2 3">DSM 105465</strain>
    </source>
</reference>
<comment type="caution">
    <text evidence="2">The sequence shown here is derived from an EMBL/GenBank/DDBJ whole genome shotgun (WGS) entry which is preliminary data.</text>
</comment>
<sequence>MQCPLVKRWPSPQLFAPCPSPARIEPLRQVSSSILQMNQPPLINISLVLWTPITISGSWTLGPAVQATPTPTAPAQAAPAQAAPAQAAPAQAASAQASAIQTGSEPTAHTEAAVHVPGTPLMLPMLPAPPSTPATLLGTAAVSPALPVNPLPPVQHIFINHGEPGPIQAWHP</sequence>
<organism evidence="2 3">
    <name type="scientific">Dentipellis fragilis</name>
    <dbReference type="NCBI Taxonomy" id="205917"/>
    <lineage>
        <taxon>Eukaryota</taxon>
        <taxon>Fungi</taxon>
        <taxon>Dikarya</taxon>
        <taxon>Basidiomycota</taxon>
        <taxon>Agaricomycotina</taxon>
        <taxon>Agaricomycetes</taxon>
        <taxon>Russulales</taxon>
        <taxon>Hericiaceae</taxon>
        <taxon>Dentipellis</taxon>
    </lineage>
</organism>
<keyword evidence="3" id="KW-1185">Reference proteome</keyword>